<dbReference type="InterPro" id="IPR029498">
    <property type="entry name" value="HeLo_dom"/>
</dbReference>
<evidence type="ECO:0000259" key="2">
    <source>
        <dbReference type="Pfam" id="PF14479"/>
    </source>
</evidence>
<evidence type="ECO:0000313" key="4">
    <source>
        <dbReference type="Proteomes" id="UP000698800"/>
    </source>
</evidence>
<protein>
    <recommendedName>
        <fullName evidence="2">Prion-inhibition and propagation HeLo domain-containing protein</fullName>
    </recommendedName>
</protein>
<dbReference type="PANTHER" id="PTHR37542:SF3">
    <property type="entry name" value="PRION-INHIBITION AND PROPAGATION HELO DOMAIN-CONTAINING PROTEIN"/>
    <property type="match status" value="1"/>
</dbReference>
<dbReference type="Pfam" id="PF14479">
    <property type="entry name" value="HeLo"/>
    <property type="match status" value="1"/>
</dbReference>
<gene>
    <name evidence="3" type="ORF">FGG08_003980</name>
</gene>
<proteinExistence type="predicted"/>
<dbReference type="OrthoDB" id="20872at2759"/>
<dbReference type="InterPro" id="IPR038305">
    <property type="entry name" value="HeLo_sf"/>
</dbReference>
<organism evidence="3 4">
    <name type="scientific">Glutinoglossum americanum</name>
    <dbReference type="NCBI Taxonomy" id="1670608"/>
    <lineage>
        <taxon>Eukaryota</taxon>
        <taxon>Fungi</taxon>
        <taxon>Dikarya</taxon>
        <taxon>Ascomycota</taxon>
        <taxon>Pezizomycotina</taxon>
        <taxon>Geoglossomycetes</taxon>
        <taxon>Geoglossales</taxon>
        <taxon>Geoglossaceae</taxon>
        <taxon>Glutinoglossum</taxon>
    </lineage>
</organism>
<dbReference type="PANTHER" id="PTHR37542">
    <property type="entry name" value="HELO DOMAIN-CONTAINING PROTEIN-RELATED"/>
    <property type="match status" value="1"/>
</dbReference>
<keyword evidence="1" id="KW-1133">Transmembrane helix</keyword>
<dbReference type="EMBL" id="JAGHQL010000075">
    <property type="protein sequence ID" value="KAH0541568.1"/>
    <property type="molecule type" value="Genomic_DNA"/>
</dbReference>
<keyword evidence="1" id="KW-0812">Transmembrane</keyword>
<dbReference type="Proteomes" id="UP000698800">
    <property type="component" value="Unassembled WGS sequence"/>
</dbReference>
<dbReference type="AlphaFoldDB" id="A0A9P8L2Z2"/>
<accession>A0A9P8L2Z2</accession>
<evidence type="ECO:0000256" key="1">
    <source>
        <dbReference type="SAM" id="Phobius"/>
    </source>
</evidence>
<sequence length="288" mass="31874">MTDPVGVTFAVAGLASIFTACVDCFGYVQLGRKFGKDYQRCLLKLDIARLRLSRWGESVKIYENTDGSWQRHEIPLKSKRDAEAVRGILGEIMALFADAEVVSNRYKSKAKSTDLALHDSTIDLEPDLLSLHNKMRDLAINRQKRTGFAKKAAWALYDQKQFSRLIEDVSQLVSNLVELFPATERQQQLCLSETKEMGGEADLQVLKDAANGVDDLLQETVIMAISSQGGHQYNSIQAFERARIGNGNYVAAGYVPNGPGHIYNGITASGDSRVWNGDNYGGKSIFDD</sequence>
<keyword evidence="1" id="KW-0472">Membrane</keyword>
<reference evidence="3" key="1">
    <citation type="submission" date="2021-03" db="EMBL/GenBank/DDBJ databases">
        <title>Comparative genomics and phylogenomic investigation of the class Geoglossomycetes provide insights into ecological specialization and systematics.</title>
        <authorList>
            <person name="Melie T."/>
            <person name="Pirro S."/>
            <person name="Miller A.N."/>
            <person name="Quandt A."/>
        </authorList>
    </citation>
    <scope>NUCLEOTIDE SEQUENCE</scope>
    <source>
        <strain evidence="3">GBOQ0MN5Z8</strain>
    </source>
</reference>
<feature type="domain" description="Prion-inhibition and propagation HeLo" evidence="2">
    <location>
        <begin position="6"/>
        <end position="206"/>
    </location>
</feature>
<keyword evidence="4" id="KW-1185">Reference proteome</keyword>
<dbReference type="Gene3D" id="1.20.120.1020">
    <property type="entry name" value="Prion-inhibition and propagation, HeLo domain"/>
    <property type="match status" value="1"/>
</dbReference>
<name>A0A9P8L2Z2_9PEZI</name>
<feature type="transmembrane region" description="Helical" evidence="1">
    <location>
        <begin position="6"/>
        <end position="30"/>
    </location>
</feature>
<comment type="caution">
    <text evidence="3">The sequence shown here is derived from an EMBL/GenBank/DDBJ whole genome shotgun (WGS) entry which is preliminary data.</text>
</comment>
<evidence type="ECO:0000313" key="3">
    <source>
        <dbReference type="EMBL" id="KAH0541568.1"/>
    </source>
</evidence>